<organism evidence="1 2">
    <name type="scientific">SAR86 cluster bacterium</name>
    <dbReference type="NCBI Taxonomy" id="2030880"/>
    <lineage>
        <taxon>Bacteria</taxon>
        <taxon>Pseudomonadati</taxon>
        <taxon>Pseudomonadota</taxon>
        <taxon>Gammaproteobacteria</taxon>
        <taxon>SAR86 cluster</taxon>
    </lineage>
</organism>
<protein>
    <submittedName>
        <fullName evidence="1">Uncharacterized protein</fullName>
    </submittedName>
</protein>
<dbReference type="Pfam" id="PF11739">
    <property type="entry name" value="YdbH-like"/>
    <property type="match status" value="1"/>
</dbReference>
<dbReference type="AlphaFoldDB" id="A0A2A4WT85"/>
<proteinExistence type="predicted"/>
<evidence type="ECO:0000313" key="2">
    <source>
        <dbReference type="Proteomes" id="UP000218767"/>
    </source>
</evidence>
<reference evidence="2" key="1">
    <citation type="submission" date="2017-08" db="EMBL/GenBank/DDBJ databases">
        <title>A dynamic microbial community with high functional redundancy inhabits the cold, oxic subseafloor aquifer.</title>
        <authorList>
            <person name="Tully B.J."/>
            <person name="Wheat C.G."/>
            <person name="Glazer B.T."/>
            <person name="Huber J.A."/>
        </authorList>
    </citation>
    <scope>NUCLEOTIDE SEQUENCE [LARGE SCALE GENOMIC DNA]</scope>
</reference>
<gene>
    <name evidence="1" type="ORF">COB20_16055</name>
</gene>
<evidence type="ECO:0000313" key="1">
    <source>
        <dbReference type="EMBL" id="PCI73638.1"/>
    </source>
</evidence>
<accession>A0A2A4WT85</accession>
<name>A0A2A4WT85_9GAMM</name>
<dbReference type="InterPro" id="IPR021730">
    <property type="entry name" value="YdbH"/>
</dbReference>
<dbReference type="Proteomes" id="UP000218767">
    <property type="component" value="Unassembled WGS sequence"/>
</dbReference>
<dbReference type="EMBL" id="NVUL01000119">
    <property type="protein sequence ID" value="PCI73638.1"/>
    <property type="molecule type" value="Genomic_DNA"/>
</dbReference>
<comment type="caution">
    <text evidence="1">The sequence shown here is derived from an EMBL/GenBank/DDBJ whole genome shotgun (WGS) entry which is preliminary data.</text>
</comment>
<sequence>MSRTRKVVIVLLILISTPIGIVLLRPNLVLNTLAKSALSELGFEISSLEVIHLGINSTALDQIILHSEDQRVVLSRIHAQYSLSQLLAGTLQSISIGKIELRSLSSPDSPNEEASTSLSSLLDSFDAIPVSEITLPNIELLSHDSSYRIGLGLQSPPLHIAGDAQFEAVQDTVIEFDIQRTNSKNLTVEARTLLAGALVSESEFELNVAENAITVTATSSLFIEPLQAQFENLLPATTAILNDRLTLQSNFEVQELFGNTSIAQLSLVLDSPSSWLQISQESDLGSNAMQLRLPISLQGDIATSTGEMRLALSEIYGSGGWALEDATSQSEHTFRDTQLHCTSFTSCDMQSDWQSNLISWRYGEYLGENTSVTAPLRFNYSNNEMRLAADLVQILVPSVRTSSESAISELVTNFQLDEMEFRVGDVISGGFNFSSSEFRLDNSIADISNPAYSGKLQLEDDILTGIVEIDIDQRLRLGIGLQHFFLRDTGDVVLQLAAIEFTEGEPLSALITPKQLEADVVAGQIEGLANISWSKQLDDSWRFGGPIALKIDQLSGYYADYFFVGLNTDLFAEATTPLGIQVTNPASASLSRIDIGLPLEELSWQYRIDTLTGEIQIIDFDTALLGGNLSIPSARYNPAGDRQQVDVVLADLRVDSLVNLAEYPGLEADGLLSGYLPFIIEGDTISIEKGLIGALKPGGSIRYTPATSTPSSNQSLQLVNDALSNYQYQTMNTEVFYSEDGELLLNVQLQGSNPDMNNGQAINLNVNITDNIPSLLKSLQASRVITDELERFVSQP</sequence>